<evidence type="ECO:0000313" key="3">
    <source>
        <dbReference type="Proteomes" id="UP001500280"/>
    </source>
</evidence>
<comment type="caution">
    <text evidence="2">The sequence shown here is derived from an EMBL/GenBank/DDBJ whole genome shotgun (WGS) entry which is preliminary data.</text>
</comment>
<dbReference type="EMBL" id="BAAANF010000018">
    <property type="protein sequence ID" value="GAA1702838.1"/>
    <property type="molecule type" value="Genomic_DNA"/>
</dbReference>
<dbReference type="Proteomes" id="UP001500280">
    <property type="component" value="Unassembled WGS sequence"/>
</dbReference>
<name>A0ABP4UC97_9ACTN</name>
<dbReference type="Pfam" id="PF04480">
    <property type="entry name" value="DUF559"/>
    <property type="match status" value="1"/>
</dbReference>
<dbReference type="InterPro" id="IPR011335">
    <property type="entry name" value="Restrct_endonuc-II-like"/>
</dbReference>
<reference evidence="3" key="1">
    <citation type="journal article" date="2019" name="Int. J. Syst. Evol. Microbiol.">
        <title>The Global Catalogue of Microorganisms (GCM) 10K type strain sequencing project: providing services to taxonomists for standard genome sequencing and annotation.</title>
        <authorList>
            <consortium name="The Broad Institute Genomics Platform"/>
            <consortium name="The Broad Institute Genome Sequencing Center for Infectious Disease"/>
            <person name="Wu L."/>
            <person name="Ma J."/>
        </authorList>
    </citation>
    <scope>NUCLEOTIDE SEQUENCE [LARGE SCALE GENOMIC DNA]</scope>
    <source>
        <strain evidence="3">JCM 14307</strain>
    </source>
</reference>
<organism evidence="2 3">
    <name type="scientific">Kribbella yunnanensis</name>
    <dbReference type="NCBI Taxonomy" id="190194"/>
    <lineage>
        <taxon>Bacteria</taxon>
        <taxon>Bacillati</taxon>
        <taxon>Actinomycetota</taxon>
        <taxon>Actinomycetes</taxon>
        <taxon>Propionibacteriales</taxon>
        <taxon>Kribbellaceae</taxon>
        <taxon>Kribbella</taxon>
    </lineage>
</organism>
<proteinExistence type="predicted"/>
<dbReference type="RefSeq" id="WP_344158675.1">
    <property type="nucleotide sequence ID" value="NZ_BAAANF010000018.1"/>
</dbReference>
<keyword evidence="3" id="KW-1185">Reference proteome</keyword>
<dbReference type="SUPFAM" id="SSF52980">
    <property type="entry name" value="Restriction endonuclease-like"/>
    <property type="match status" value="1"/>
</dbReference>
<evidence type="ECO:0000313" key="2">
    <source>
        <dbReference type="EMBL" id="GAA1702838.1"/>
    </source>
</evidence>
<accession>A0ABP4UC97</accession>
<evidence type="ECO:0000259" key="1">
    <source>
        <dbReference type="Pfam" id="PF04480"/>
    </source>
</evidence>
<protein>
    <submittedName>
        <fullName evidence="2">Type IV toxin-antitoxin system AbiEi family antitoxin domain-containing protein</fullName>
    </submittedName>
</protein>
<dbReference type="InterPro" id="IPR007569">
    <property type="entry name" value="DUF559"/>
</dbReference>
<sequence>MHSVSDFLARSGGSATTAELIRVTTRHHLNAAVRLGEVERIARGVYALPTLEPAKLAALAYDGVVAYLSAAALWRLPLLVLPDKPHIIVPAKRRPRAGRPAVLHWAEVSADERRHRVTGLDRTVVDCCRILPFGQALAIADAALRSGNLNSSELNSAIAAMRGAGCPMALRVATAASALAESFLESVLRSLLIEAGIEGFELQVQIEHDGIRMRVDLGHRVLRIALEAEGYEFHGSAPDYAADCRRYDNLVAAGWLVLRFTYHQVLRDPVWVIDVIRQAIALRTGHIDLAPTARNRGRTFLRSA</sequence>
<gene>
    <name evidence="2" type="ORF">GCM10009745_57720</name>
</gene>
<dbReference type="Gene3D" id="3.40.960.10">
    <property type="entry name" value="VSR Endonuclease"/>
    <property type="match status" value="1"/>
</dbReference>
<feature type="domain" description="DUF559" evidence="1">
    <location>
        <begin position="185"/>
        <end position="280"/>
    </location>
</feature>